<feature type="domain" description="ABC transporter" evidence="10">
    <location>
        <begin position="5"/>
        <end position="258"/>
    </location>
</feature>
<dbReference type="Pfam" id="PF08352">
    <property type="entry name" value="oligo_HPY"/>
    <property type="match status" value="1"/>
</dbReference>
<dbReference type="NCBIfam" id="TIGR01727">
    <property type="entry name" value="oligo_HPY"/>
    <property type="match status" value="1"/>
</dbReference>
<evidence type="ECO:0000256" key="4">
    <source>
        <dbReference type="ARBA" id="ARBA00022475"/>
    </source>
</evidence>
<evidence type="ECO:0000259" key="10">
    <source>
        <dbReference type="PROSITE" id="PS50893"/>
    </source>
</evidence>
<dbReference type="RefSeq" id="WP_132925659.1">
    <property type="nucleotide sequence ID" value="NZ_SJOI01000001.1"/>
</dbReference>
<keyword evidence="4" id="KW-1003">Cell membrane</keyword>
<evidence type="ECO:0000313" key="12">
    <source>
        <dbReference type="Proteomes" id="UP000294555"/>
    </source>
</evidence>
<evidence type="ECO:0000256" key="1">
    <source>
        <dbReference type="ARBA" id="ARBA00004417"/>
    </source>
</evidence>
<dbReference type="InterPro" id="IPR017871">
    <property type="entry name" value="ABC_transporter-like_CS"/>
</dbReference>
<dbReference type="InterPro" id="IPR027417">
    <property type="entry name" value="P-loop_NTPase"/>
</dbReference>
<dbReference type="GO" id="GO:0005524">
    <property type="term" value="F:ATP binding"/>
    <property type="evidence" value="ECO:0007669"/>
    <property type="project" value="UniProtKB-KW"/>
</dbReference>
<keyword evidence="7" id="KW-0472">Membrane</keyword>
<dbReference type="SMART" id="SM00382">
    <property type="entry name" value="AAA"/>
    <property type="match status" value="1"/>
</dbReference>
<evidence type="ECO:0000256" key="3">
    <source>
        <dbReference type="ARBA" id="ARBA00022448"/>
    </source>
</evidence>
<dbReference type="Proteomes" id="UP000294555">
    <property type="component" value="Unassembled WGS sequence"/>
</dbReference>
<evidence type="ECO:0000256" key="9">
    <source>
        <dbReference type="ARBA" id="ARBA00047356"/>
    </source>
</evidence>
<dbReference type="PANTHER" id="PTHR43297:SF2">
    <property type="entry name" value="DIPEPTIDE TRANSPORT ATP-BINDING PROTEIN DPPD"/>
    <property type="match status" value="1"/>
</dbReference>
<evidence type="ECO:0000256" key="6">
    <source>
        <dbReference type="ARBA" id="ARBA00022840"/>
    </source>
</evidence>
<dbReference type="PANTHER" id="PTHR43297">
    <property type="entry name" value="OLIGOPEPTIDE TRANSPORT ATP-BINDING PROTEIN APPD"/>
    <property type="match status" value="1"/>
</dbReference>
<dbReference type="InterPro" id="IPR003439">
    <property type="entry name" value="ABC_transporter-like_ATP-bd"/>
</dbReference>
<dbReference type="GO" id="GO:0055085">
    <property type="term" value="P:transmembrane transport"/>
    <property type="evidence" value="ECO:0007669"/>
    <property type="project" value="UniProtKB-ARBA"/>
</dbReference>
<dbReference type="Gene3D" id="3.40.50.300">
    <property type="entry name" value="P-loop containing nucleotide triphosphate hydrolases"/>
    <property type="match status" value="1"/>
</dbReference>
<comment type="subcellular location">
    <subcellularLocation>
        <location evidence="1">Cell inner membrane</location>
        <topology evidence="1">Peripheral membrane protein</topology>
    </subcellularLocation>
</comment>
<gene>
    <name evidence="11" type="ORF">EZJ58_4585</name>
</gene>
<accession>A0A4R1NF99</accession>
<evidence type="ECO:0000313" key="11">
    <source>
        <dbReference type="EMBL" id="TCL06334.1"/>
    </source>
</evidence>
<dbReference type="OrthoDB" id="9784450at2"/>
<dbReference type="CDD" id="cd03257">
    <property type="entry name" value="ABC_NikE_OppD_transporters"/>
    <property type="match status" value="1"/>
</dbReference>
<dbReference type="InterPro" id="IPR003593">
    <property type="entry name" value="AAA+_ATPase"/>
</dbReference>
<protein>
    <recommendedName>
        <fullName evidence="8">ABC-type dipeptide transporter</fullName>
        <ecNumber evidence="8">7.4.2.9</ecNumber>
    </recommendedName>
</protein>
<keyword evidence="3" id="KW-0813">Transport</keyword>
<evidence type="ECO:0000256" key="8">
    <source>
        <dbReference type="ARBA" id="ARBA00038852"/>
    </source>
</evidence>
<keyword evidence="6 11" id="KW-0067">ATP-binding</keyword>
<dbReference type="InterPro" id="IPR013563">
    <property type="entry name" value="Oligopep_ABC_C"/>
</dbReference>
<dbReference type="InterPro" id="IPR050388">
    <property type="entry name" value="ABC_Ni/Peptide_Import"/>
</dbReference>
<dbReference type="SUPFAM" id="SSF52540">
    <property type="entry name" value="P-loop containing nucleoside triphosphate hydrolases"/>
    <property type="match status" value="1"/>
</dbReference>
<reference evidence="11 12" key="1">
    <citation type="submission" date="2019-02" db="EMBL/GenBank/DDBJ databases">
        <title>Investigation of anaerobic lignin degradation for improved lignocellulosic biofuels.</title>
        <authorList>
            <person name="Deangelis K."/>
        </authorList>
    </citation>
    <scope>NUCLEOTIDE SEQUENCE [LARGE SCALE GENOMIC DNA]</scope>
    <source>
        <strain evidence="11 12">159R</strain>
    </source>
</reference>
<keyword evidence="5" id="KW-0547">Nucleotide-binding</keyword>
<keyword evidence="12" id="KW-1185">Reference proteome</keyword>
<dbReference type="PROSITE" id="PS00211">
    <property type="entry name" value="ABC_TRANSPORTER_1"/>
    <property type="match status" value="1"/>
</dbReference>
<proteinExistence type="inferred from homology"/>
<dbReference type="EMBL" id="SJOI01000001">
    <property type="protein sequence ID" value="TCL06334.1"/>
    <property type="molecule type" value="Genomic_DNA"/>
</dbReference>
<dbReference type="PROSITE" id="PS50893">
    <property type="entry name" value="ABC_TRANSPORTER_2"/>
    <property type="match status" value="1"/>
</dbReference>
<dbReference type="GO" id="GO:0016887">
    <property type="term" value="F:ATP hydrolysis activity"/>
    <property type="evidence" value="ECO:0007669"/>
    <property type="project" value="InterPro"/>
</dbReference>
<dbReference type="FunFam" id="3.40.50.300:FF:000016">
    <property type="entry name" value="Oligopeptide ABC transporter ATP-binding component"/>
    <property type="match status" value="1"/>
</dbReference>
<organism evidence="11 12">
    <name type="scientific">Sodalis ligni</name>
    <dbReference type="NCBI Taxonomy" id="2697027"/>
    <lineage>
        <taxon>Bacteria</taxon>
        <taxon>Pseudomonadati</taxon>
        <taxon>Pseudomonadota</taxon>
        <taxon>Gammaproteobacteria</taxon>
        <taxon>Enterobacterales</taxon>
        <taxon>Bruguierivoracaceae</taxon>
        <taxon>Sodalis</taxon>
    </lineage>
</organism>
<evidence type="ECO:0000256" key="2">
    <source>
        <dbReference type="ARBA" id="ARBA00005417"/>
    </source>
</evidence>
<name>A0A4R1NF99_9GAMM</name>
<dbReference type="GO" id="GO:0015833">
    <property type="term" value="P:peptide transport"/>
    <property type="evidence" value="ECO:0007669"/>
    <property type="project" value="InterPro"/>
</dbReference>
<comment type="catalytic activity">
    <reaction evidence="9">
        <text>a dipeptide(out) + ATP + H2O = a dipeptide(in) + ADP + phosphate + H(+)</text>
        <dbReference type="Rhea" id="RHEA:23120"/>
        <dbReference type="ChEBI" id="CHEBI:15377"/>
        <dbReference type="ChEBI" id="CHEBI:15378"/>
        <dbReference type="ChEBI" id="CHEBI:30616"/>
        <dbReference type="ChEBI" id="CHEBI:43474"/>
        <dbReference type="ChEBI" id="CHEBI:90799"/>
        <dbReference type="ChEBI" id="CHEBI:456216"/>
        <dbReference type="EC" id="7.4.2.9"/>
    </reaction>
</comment>
<dbReference type="Pfam" id="PF00005">
    <property type="entry name" value="ABC_tran"/>
    <property type="match status" value="1"/>
</dbReference>
<sequence>MPPLLEVRNLTVEVPAKRGRPPVRIIEDISYDLDYHQTLGIVGESGSGKSMQALAMLGLLPLRKGGRIQGQVLFQGKDLLTLSPKALREIRGGQIGMIFQEPMTSLNPVLTIGRQLAEPLVHHMGMSYGKARRHAVDLLGLVGIPDAAERIRQYPFQFSGGMRQRAMIAMAIACKPKLLIGDEPTTALDVTIQAQIIQLIRDLRDEMRMSIIWITHDMGVVAAMADRVQVLYAGKIMETGPVEQVFGQPYSAYTWALLQSLPKRGQRPREPLFQIAGQPINPALRPPGDPFAPRNPFATPRCHLEMPPLRPVSDAASQHRVAAWYDLPRCLEQQQENNP</sequence>
<comment type="caution">
    <text evidence="11">The sequence shown here is derived from an EMBL/GenBank/DDBJ whole genome shotgun (WGS) entry which is preliminary data.</text>
</comment>
<evidence type="ECO:0000256" key="7">
    <source>
        <dbReference type="ARBA" id="ARBA00023136"/>
    </source>
</evidence>
<dbReference type="AlphaFoldDB" id="A0A4R1NF99"/>
<comment type="similarity">
    <text evidence="2">Belongs to the ABC transporter superfamily.</text>
</comment>
<dbReference type="EC" id="7.4.2.9" evidence="8"/>
<evidence type="ECO:0000256" key="5">
    <source>
        <dbReference type="ARBA" id="ARBA00022741"/>
    </source>
</evidence>
<dbReference type="GO" id="GO:0005886">
    <property type="term" value="C:plasma membrane"/>
    <property type="evidence" value="ECO:0007669"/>
    <property type="project" value="UniProtKB-SubCell"/>
</dbReference>